<protein>
    <recommendedName>
        <fullName evidence="1">Hydantoinase B/oxoprolinase domain-containing protein</fullName>
    </recommendedName>
</protein>
<evidence type="ECO:0000313" key="3">
    <source>
        <dbReference type="Proteomes" id="UP000436468"/>
    </source>
</evidence>
<accession>A0A844SQE4</accession>
<reference evidence="2 3" key="1">
    <citation type="submission" date="2019-12" db="EMBL/GenBank/DDBJ databases">
        <title>Draft genome sequences Bradyrhizobium cajani AMBPC1010, Bradyrhizobium pachyrhizi AMBPC1040 and Bradyrhizobium yuanmingense ALSPC3051, three plant growth promoting strains isolated from nodules of Cajanus cajan L. in Dominican Republic.</title>
        <authorList>
            <person name="Flores-Felix J.D."/>
            <person name="Araujo J."/>
            <person name="Diaz-Alcantara C."/>
            <person name="Gonzalez-Andres F."/>
            <person name="Velazquez E."/>
        </authorList>
    </citation>
    <scope>NUCLEOTIDE SEQUENCE [LARGE SCALE GENOMIC DNA]</scope>
    <source>
        <strain evidence="2 3">1040</strain>
    </source>
</reference>
<dbReference type="AlphaFoldDB" id="A0A844SQE4"/>
<evidence type="ECO:0000313" key="2">
    <source>
        <dbReference type="EMBL" id="MVT66084.1"/>
    </source>
</evidence>
<keyword evidence="3" id="KW-1185">Reference proteome</keyword>
<feature type="domain" description="Hydantoinase B/oxoprolinase" evidence="1">
    <location>
        <begin position="26"/>
        <end position="96"/>
    </location>
</feature>
<dbReference type="EMBL" id="WQNF01000007">
    <property type="protein sequence ID" value="MVT66084.1"/>
    <property type="molecule type" value="Genomic_DNA"/>
</dbReference>
<dbReference type="Pfam" id="PF02538">
    <property type="entry name" value="Hydantoinase_B"/>
    <property type="match status" value="1"/>
</dbReference>
<sequence length="151" mass="15520">MSYVTTIDTGGTSTDAVIQDTEGRLTIGKVTVVTNSDGQVFAPKSALGGQAGALGASWLVEEDSHEKRIAGFGVHEIRKGQALRGTANGGGGFGSPTKRDTALVLQDVLEGCETVECALGVYWVALTGDAQAGTLAVDHIRTAKLRSASSN</sequence>
<comment type="caution">
    <text evidence="2">The sequence shown here is derived from an EMBL/GenBank/DDBJ whole genome shotgun (WGS) entry which is preliminary data.</text>
</comment>
<gene>
    <name evidence="2" type="ORF">GPL21_13305</name>
</gene>
<name>A0A844SQE4_9BRAD</name>
<dbReference type="InterPro" id="IPR003692">
    <property type="entry name" value="Hydantoinase_B"/>
</dbReference>
<evidence type="ECO:0000259" key="1">
    <source>
        <dbReference type="Pfam" id="PF02538"/>
    </source>
</evidence>
<organism evidence="2 3">
    <name type="scientific">Bradyrhizobium pachyrhizi</name>
    <dbReference type="NCBI Taxonomy" id="280333"/>
    <lineage>
        <taxon>Bacteria</taxon>
        <taxon>Pseudomonadati</taxon>
        <taxon>Pseudomonadota</taxon>
        <taxon>Alphaproteobacteria</taxon>
        <taxon>Hyphomicrobiales</taxon>
        <taxon>Nitrobacteraceae</taxon>
        <taxon>Bradyrhizobium</taxon>
    </lineage>
</organism>
<dbReference type="Proteomes" id="UP000436468">
    <property type="component" value="Unassembled WGS sequence"/>
</dbReference>
<proteinExistence type="predicted"/>